<dbReference type="Proteomes" id="UP000534783">
    <property type="component" value="Unassembled WGS sequence"/>
</dbReference>
<dbReference type="InterPro" id="IPR036286">
    <property type="entry name" value="LexA/Signal_pep-like_sf"/>
</dbReference>
<dbReference type="InterPro" id="IPR019533">
    <property type="entry name" value="Peptidase_S26"/>
</dbReference>
<dbReference type="GO" id="GO:0004252">
    <property type="term" value="F:serine-type endopeptidase activity"/>
    <property type="evidence" value="ECO:0007669"/>
    <property type="project" value="InterPro"/>
</dbReference>
<dbReference type="AlphaFoldDB" id="A0A7X6IBA2"/>
<dbReference type="SUPFAM" id="SSF51306">
    <property type="entry name" value="LexA/Signal peptidase"/>
    <property type="match status" value="1"/>
</dbReference>
<dbReference type="Gene3D" id="2.10.109.10">
    <property type="entry name" value="Umud Fragment, subunit A"/>
    <property type="match status" value="1"/>
</dbReference>
<gene>
    <name evidence="2" type="ORF">MNODULE_11035</name>
</gene>
<dbReference type="Pfam" id="PF10502">
    <property type="entry name" value="Peptidase_S26"/>
    <property type="match status" value="1"/>
</dbReference>
<keyword evidence="3" id="KW-1185">Reference proteome</keyword>
<name>A0A7X6IBA2_9BACT</name>
<comment type="caution">
    <text evidence="2">The sequence shown here is derived from an EMBL/GenBank/DDBJ whole genome shotgun (WGS) entry which is preliminary data.</text>
</comment>
<feature type="domain" description="Peptidase S26" evidence="1">
    <location>
        <begin position="12"/>
        <end position="155"/>
    </location>
</feature>
<reference evidence="2 3" key="1">
    <citation type="journal article" date="2020" name="Nature">
        <title>Bacterial chemolithoautotrophy via manganese oxidation.</title>
        <authorList>
            <person name="Yu H."/>
            <person name="Leadbetter J.R."/>
        </authorList>
    </citation>
    <scope>NUCLEOTIDE SEQUENCE [LARGE SCALE GENOMIC DNA]</scope>
    <source>
        <strain evidence="2 3">Mn-1</strain>
    </source>
</reference>
<protein>
    <submittedName>
        <fullName evidence="2">Peptidase</fullName>
    </submittedName>
</protein>
<evidence type="ECO:0000313" key="3">
    <source>
        <dbReference type="Proteomes" id="UP000534783"/>
    </source>
</evidence>
<dbReference type="GO" id="GO:0006465">
    <property type="term" value="P:signal peptide processing"/>
    <property type="evidence" value="ECO:0007669"/>
    <property type="project" value="InterPro"/>
</dbReference>
<proteinExistence type="predicted"/>
<evidence type="ECO:0000259" key="1">
    <source>
        <dbReference type="Pfam" id="PF10502"/>
    </source>
</evidence>
<dbReference type="EMBL" id="VTOW01000002">
    <property type="protein sequence ID" value="NKE71271.1"/>
    <property type="molecule type" value="Genomic_DNA"/>
</dbReference>
<sequence length="158" mass="18165">MRKVWSLKLIIFMTALLAAGAWIPQRFTVTITPSLRHRIYLLDRSPSKAQIVRHSYVLFEPHSKLLQGAKTTRTLKQAACVEGDVLIVKEGLYYCNGTYLGQAKDYSLKGEKLERFEFQGEIPKDRLFVFGEHVDSFDSRYLGFVRKEDVIAIAHPIF</sequence>
<dbReference type="RefSeq" id="WP_168059757.1">
    <property type="nucleotide sequence ID" value="NZ_VTOW01000002.1"/>
</dbReference>
<evidence type="ECO:0000313" key="2">
    <source>
        <dbReference type="EMBL" id="NKE71271.1"/>
    </source>
</evidence>
<accession>A0A7X6IBA2</accession>
<organism evidence="2 3">
    <name type="scientific">Candidatus Manganitrophus noduliformans</name>
    <dbReference type="NCBI Taxonomy" id="2606439"/>
    <lineage>
        <taxon>Bacteria</taxon>
        <taxon>Pseudomonadati</taxon>
        <taxon>Nitrospirota</taxon>
        <taxon>Nitrospiria</taxon>
        <taxon>Candidatus Troglogloeales</taxon>
        <taxon>Candidatus Manganitrophaceae</taxon>
        <taxon>Candidatus Manganitrophus</taxon>
    </lineage>
</organism>